<dbReference type="Gene3D" id="1.10.10.10">
    <property type="entry name" value="Winged helix-like DNA-binding domain superfamily/Winged helix DNA-binding domain"/>
    <property type="match status" value="2"/>
</dbReference>
<reference evidence="1" key="1">
    <citation type="journal article" date="2014" name="Int. J. Syst. Evol. Microbiol.">
        <title>Complete genome sequence of Corynebacterium casei LMG S-19264T (=DSM 44701T), isolated from a smear-ripened cheese.</title>
        <authorList>
            <consortium name="US DOE Joint Genome Institute (JGI-PGF)"/>
            <person name="Walter F."/>
            <person name="Albersmeier A."/>
            <person name="Kalinowski J."/>
            <person name="Ruckert C."/>
        </authorList>
    </citation>
    <scope>NUCLEOTIDE SEQUENCE</scope>
    <source>
        <strain evidence="1">JCM 5069</strain>
    </source>
</reference>
<dbReference type="EMBL" id="BNCD01000016">
    <property type="protein sequence ID" value="GHH84867.1"/>
    <property type="molecule type" value="Genomic_DNA"/>
</dbReference>
<dbReference type="AlphaFoldDB" id="A0A919L5Q4"/>
<gene>
    <name evidence="1" type="ORF">GCM10018793_50700</name>
</gene>
<evidence type="ECO:0000313" key="2">
    <source>
        <dbReference type="Proteomes" id="UP000603708"/>
    </source>
</evidence>
<dbReference type="GO" id="GO:0003677">
    <property type="term" value="F:DNA binding"/>
    <property type="evidence" value="ECO:0007669"/>
    <property type="project" value="InterPro"/>
</dbReference>
<dbReference type="SUPFAM" id="SSF56024">
    <property type="entry name" value="Phospholipase D/nuclease"/>
    <property type="match status" value="1"/>
</dbReference>
<dbReference type="InterPro" id="IPR051797">
    <property type="entry name" value="TrmB-like"/>
</dbReference>
<dbReference type="PANTHER" id="PTHR34293">
    <property type="entry name" value="HTH-TYPE TRANSCRIPTIONAL REGULATOR TRMBL2"/>
    <property type="match status" value="1"/>
</dbReference>
<comment type="caution">
    <text evidence="1">The sequence shown here is derived from an EMBL/GenBank/DDBJ whole genome shotgun (WGS) entry which is preliminary data.</text>
</comment>
<evidence type="ECO:0000313" key="1">
    <source>
        <dbReference type="EMBL" id="GHH84867.1"/>
    </source>
</evidence>
<sequence>MSERTDPDHTTALVFGQATRLGHFSVDEIARTLELPVETVRKVRRELVDLNLLQSPAHNPELLIPVHPEVAVTELTSPAERDISRLQQRISDIRLRLGRLTPAYSEGRRLLHRAHQGFHPIETNGQIKWILKEQITQCRSEILISGQSEPVPEDILDTVREKIRDAARHGIRIRALCRHSALVDPASHSGTAELAALGVTVRSRPELVGQLVIFDREHAVLLDPGCARAAGGGEAPGQEAGPPAVTVSEPTTVGVLCATFDQLWQDATPFGANHSGCTTISGDLKVAIVRLLAQGHKDEVVARRLGLSVRQCRRYVKEIMDELEADSRFQAGAKVALGGALTLDQTRSDVA</sequence>
<proteinExistence type="predicted"/>
<organism evidence="1 2">
    <name type="scientific">Streptomyces sulfonofaciens</name>
    <dbReference type="NCBI Taxonomy" id="68272"/>
    <lineage>
        <taxon>Bacteria</taxon>
        <taxon>Bacillati</taxon>
        <taxon>Actinomycetota</taxon>
        <taxon>Actinomycetes</taxon>
        <taxon>Kitasatosporales</taxon>
        <taxon>Streptomycetaceae</taxon>
        <taxon>Streptomyces</taxon>
    </lineage>
</organism>
<dbReference type="InterPro" id="IPR016032">
    <property type="entry name" value="Sig_transdc_resp-reg_C-effctor"/>
</dbReference>
<dbReference type="PANTHER" id="PTHR34293:SF1">
    <property type="entry name" value="HTH-TYPE TRANSCRIPTIONAL REGULATOR TRMBL2"/>
    <property type="match status" value="1"/>
</dbReference>
<dbReference type="RefSeq" id="WP_189935848.1">
    <property type="nucleotide sequence ID" value="NZ_BNCD01000016.1"/>
</dbReference>
<protein>
    <recommendedName>
        <fullName evidence="3">HTH luxR-type domain-containing protein</fullName>
    </recommendedName>
</protein>
<dbReference type="GO" id="GO:0006355">
    <property type="term" value="P:regulation of DNA-templated transcription"/>
    <property type="evidence" value="ECO:0007669"/>
    <property type="project" value="InterPro"/>
</dbReference>
<dbReference type="InterPro" id="IPR036388">
    <property type="entry name" value="WH-like_DNA-bd_sf"/>
</dbReference>
<name>A0A919L5Q4_9ACTN</name>
<dbReference type="SUPFAM" id="SSF46894">
    <property type="entry name" value="C-terminal effector domain of the bipartite response regulators"/>
    <property type="match status" value="1"/>
</dbReference>
<keyword evidence="2" id="KW-1185">Reference proteome</keyword>
<accession>A0A919L5Q4</accession>
<dbReference type="Proteomes" id="UP000603708">
    <property type="component" value="Unassembled WGS sequence"/>
</dbReference>
<evidence type="ECO:0008006" key="3">
    <source>
        <dbReference type="Google" id="ProtNLM"/>
    </source>
</evidence>
<reference evidence="1" key="2">
    <citation type="submission" date="2020-09" db="EMBL/GenBank/DDBJ databases">
        <authorList>
            <person name="Sun Q."/>
            <person name="Ohkuma M."/>
        </authorList>
    </citation>
    <scope>NUCLEOTIDE SEQUENCE</scope>
    <source>
        <strain evidence="1">JCM 5069</strain>
    </source>
</reference>